<reference evidence="1" key="1">
    <citation type="submission" date="2020-03" db="EMBL/GenBank/DDBJ databases">
        <title>The deep terrestrial virosphere.</title>
        <authorList>
            <person name="Holmfeldt K."/>
            <person name="Nilsson E."/>
            <person name="Simone D."/>
            <person name="Lopez-Fernandez M."/>
            <person name="Wu X."/>
            <person name="de Brujin I."/>
            <person name="Lundin D."/>
            <person name="Andersson A."/>
            <person name="Bertilsson S."/>
            <person name="Dopson M."/>
        </authorList>
    </citation>
    <scope>NUCLEOTIDE SEQUENCE</scope>
    <source>
        <strain evidence="1">MM415A04014</strain>
        <strain evidence="2">MM415B02587</strain>
    </source>
</reference>
<dbReference type="EMBL" id="MT141762">
    <property type="protein sequence ID" value="QJA70076.1"/>
    <property type="molecule type" value="Genomic_DNA"/>
</dbReference>
<evidence type="ECO:0000313" key="1">
    <source>
        <dbReference type="EMBL" id="QJA70076.1"/>
    </source>
</evidence>
<protein>
    <submittedName>
        <fullName evidence="1">Uncharacterized protein</fullName>
    </submittedName>
</protein>
<evidence type="ECO:0000313" key="2">
    <source>
        <dbReference type="EMBL" id="QJA89227.1"/>
    </source>
</evidence>
<name>A0A6M3JJQ0_9ZZZZ</name>
<proteinExistence type="predicted"/>
<dbReference type="EMBL" id="MT142831">
    <property type="protein sequence ID" value="QJA89227.1"/>
    <property type="molecule type" value="Genomic_DNA"/>
</dbReference>
<organism evidence="1">
    <name type="scientific">viral metagenome</name>
    <dbReference type="NCBI Taxonomy" id="1070528"/>
    <lineage>
        <taxon>unclassified sequences</taxon>
        <taxon>metagenomes</taxon>
        <taxon>organismal metagenomes</taxon>
    </lineage>
</organism>
<gene>
    <name evidence="1" type="ORF">MM415A04014_0006</name>
    <name evidence="2" type="ORF">MM415B02587_0014</name>
</gene>
<accession>A0A6M3JJQ0</accession>
<dbReference type="AlphaFoldDB" id="A0A6M3JJQ0"/>
<sequence length="116" mass="13281">MNNEQRALWAGLYVLAGLWTKKDESILLLNVPDYPNDLNACFRDFEPKLYATMDISSIEFLREGDVRFEINYWTGKNFTDSYGISVIEGKGNTYSEAFTNAVDKIIQPDTPIKTKD</sequence>